<keyword evidence="6" id="KW-1015">Disulfide bond</keyword>
<evidence type="ECO:0000256" key="4">
    <source>
        <dbReference type="ARBA" id="ARBA00022525"/>
    </source>
</evidence>
<sequence length="164" mass="19714">MSRLRRYEVALEAEEEIYWGCFYFFPWLRMWRRERSLMSPTSQKLSLETTRLPLTSWQPWNKTKQKQEALPLPSSTTCCTQLYRQPLPNKLLRKITHVELQEADGDCHLQAIVLHLAQRSVCVHPQNRSLARWFERHRKRLQETISNLNLELQMKMYSSPQQQN</sequence>
<keyword evidence="4" id="KW-0964">Secreted</keyword>
<feature type="domain" description="Chemokine interleukin-8-like" evidence="7">
    <location>
        <begin position="75"/>
        <end position="141"/>
    </location>
</feature>
<dbReference type="GO" id="GO:0008009">
    <property type="term" value="F:chemokine activity"/>
    <property type="evidence" value="ECO:0007669"/>
    <property type="project" value="InterPro"/>
</dbReference>
<comment type="subcellular location">
    <subcellularLocation>
        <location evidence="1">Secreted</location>
    </subcellularLocation>
</comment>
<dbReference type="Pfam" id="PF00048">
    <property type="entry name" value="IL8"/>
    <property type="match status" value="1"/>
</dbReference>
<evidence type="ECO:0000313" key="8">
    <source>
        <dbReference type="Ensembl" id="ENSCGRP00001009760.1"/>
    </source>
</evidence>
<reference evidence="8" key="2">
    <citation type="submission" date="2025-09" db="UniProtKB">
        <authorList>
            <consortium name="Ensembl"/>
        </authorList>
    </citation>
    <scope>IDENTIFICATION</scope>
</reference>
<keyword evidence="3" id="KW-0202">Cytokine</keyword>
<keyword evidence="5" id="KW-0732">Signal</keyword>
<evidence type="ECO:0000256" key="3">
    <source>
        <dbReference type="ARBA" id="ARBA00022514"/>
    </source>
</evidence>
<gene>
    <name evidence="8" type="primary">Ccl27</name>
</gene>
<evidence type="ECO:0000256" key="6">
    <source>
        <dbReference type="ARBA" id="ARBA00023157"/>
    </source>
</evidence>
<comment type="similarity">
    <text evidence="2">Belongs to the intercrine beta (chemokine CC) family.</text>
</comment>
<evidence type="ECO:0000256" key="1">
    <source>
        <dbReference type="ARBA" id="ARBA00004613"/>
    </source>
</evidence>
<evidence type="ECO:0000256" key="5">
    <source>
        <dbReference type="ARBA" id="ARBA00022729"/>
    </source>
</evidence>
<reference evidence="8" key="1">
    <citation type="submission" date="2025-08" db="UniProtKB">
        <authorList>
            <consortium name="Ensembl"/>
        </authorList>
    </citation>
    <scope>IDENTIFICATION</scope>
</reference>
<dbReference type="Proteomes" id="UP000694386">
    <property type="component" value="Unplaced"/>
</dbReference>
<name>A0A8C2LXD6_CRIGR</name>
<protein>
    <recommendedName>
        <fullName evidence="7">Chemokine interleukin-8-like domain-containing protein</fullName>
    </recommendedName>
</protein>
<proteinExistence type="inferred from homology"/>
<evidence type="ECO:0000256" key="2">
    <source>
        <dbReference type="ARBA" id="ARBA00010868"/>
    </source>
</evidence>
<dbReference type="SMART" id="SM00199">
    <property type="entry name" value="SCY"/>
    <property type="match status" value="1"/>
</dbReference>
<dbReference type="SUPFAM" id="SSF54117">
    <property type="entry name" value="Interleukin 8-like chemokines"/>
    <property type="match status" value="1"/>
</dbReference>
<evidence type="ECO:0000259" key="7">
    <source>
        <dbReference type="SMART" id="SM00199"/>
    </source>
</evidence>
<dbReference type="AlphaFoldDB" id="A0A8C2LXD6"/>
<evidence type="ECO:0000313" key="9">
    <source>
        <dbReference type="Proteomes" id="UP000694386"/>
    </source>
</evidence>
<dbReference type="Gene3D" id="2.40.50.40">
    <property type="match status" value="1"/>
</dbReference>
<dbReference type="InterPro" id="IPR036048">
    <property type="entry name" value="Interleukin_8-like_sf"/>
</dbReference>
<organism evidence="8 9">
    <name type="scientific">Cricetulus griseus</name>
    <name type="common">Chinese hamster</name>
    <name type="synonym">Cricetulus barabensis griseus</name>
    <dbReference type="NCBI Taxonomy" id="10029"/>
    <lineage>
        <taxon>Eukaryota</taxon>
        <taxon>Metazoa</taxon>
        <taxon>Chordata</taxon>
        <taxon>Craniata</taxon>
        <taxon>Vertebrata</taxon>
        <taxon>Euteleostomi</taxon>
        <taxon>Mammalia</taxon>
        <taxon>Eutheria</taxon>
        <taxon>Euarchontoglires</taxon>
        <taxon>Glires</taxon>
        <taxon>Rodentia</taxon>
        <taxon>Myomorpha</taxon>
        <taxon>Muroidea</taxon>
        <taxon>Cricetidae</taxon>
        <taxon>Cricetinae</taxon>
        <taxon>Cricetulus</taxon>
    </lineage>
</organism>
<dbReference type="GO" id="GO:0006955">
    <property type="term" value="P:immune response"/>
    <property type="evidence" value="ECO:0007669"/>
    <property type="project" value="InterPro"/>
</dbReference>
<dbReference type="Ensembl" id="ENSCGRT00001013979.1">
    <property type="protein sequence ID" value="ENSCGRP00001009760.1"/>
    <property type="gene ID" value="ENSCGRG00001011794.1"/>
</dbReference>
<dbReference type="GO" id="GO:0005615">
    <property type="term" value="C:extracellular space"/>
    <property type="evidence" value="ECO:0007669"/>
    <property type="project" value="UniProtKB-KW"/>
</dbReference>
<dbReference type="FunFam" id="2.40.50.40:FF:000019">
    <property type="entry name" value="C-C motif chemokine 27"/>
    <property type="match status" value="1"/>
</dbReference>
<dbReference type="InterPro" id="IPR001811">
    <property type="entry name" value="Chemokine_IL8-like_dom"/>
</dbReference>
<accession>A0A8C2LXD6</accession>